<dbReference type="GO" id="GO:0005840">
    <property type="term" value="C:ribosome"/>
    <property type="evidence" value="ECO:0007669"/>
    <property type="project" value="UniProtKB-KW"/>
</dbReference>
<keyword evidence="3" id="KW-0150">Chloroplast</keyword>
<evidence type="ECO:0000256" key="2">
    <source>
        <dbReference type="HAMAP-Rule" id="MF_00360"/>
    </source>
</evidence>
<comment type="function">
    <text evidence="2">Binds together with bS18 to 16S ribosomal RNA.</text>
</comment>
<sequence>MKLLNNYETVYILKPDVTESSNLSLVSYYKKLLKEKGATNIVVQHRGRRHLSYNVNQYYDGIYVQMNYDANGYLVKYLEKSMRFNENIIRYLTVKQKDLESIHIY</sequence>
<comment type="similarity">
    <text evidence="1 2">Belongs to the bacterial ribosomal protein bS6 family.</text>
</comment>
<keyword evidence="3" id="KW-0934">Plastid</keyword>
<protein>
    <recommendedName>
        <fullName evidence="2">Small ribosomal subunit protein bS6c</fullName>
    </recommendedName>
</protein>
<geneLocation type="chloroplast" evidence="3"/>
<dbReference type="PANTHER" id="PTHR21011:SF1">
    <property type="entry name" value="SMALL RIBOSOMAL SUBUNIT PROTEIN BS6M"/>
    <property type="match status" value="1"/>
</dbReference>
<keyword evidence="2" id="KW-0694">RNA-binding</keyword>
<keyword evidence="2" id="KW-0687">Ribonucleoprotein</keyword>
<dbReference type="EMBL" id="MF101435">
    <property type="protein sequence ID" value="ARW64908.1"/>
    <property type="molecule type" value="Genomic_DNA"/>
</dbReference>
<accession>A0A1Z1MFP1</accession>
<dbReference type="InterPro" id="IPR020814">
    <property type="entry name" value="Ribosomal_S6_plastid/chlpt"/>
</dbReference>
<reference evidence="3" key="1">
    <citation type="journal article" date="2017" name="J. Phycol.">
        <title>Analysis of chloroplast genomes and a supermatrix inform reclassification of the Rhodomelaceae (Rhodophyta).</title>
        <authorList>
            <person name="Diaz-Tapia P."/>
            <person name="Maggs C.A."/>
            <person name="West J.A."/>
            <person name="Verbruggen H."/>
        </authorList>
    </citation>
    <scope>NUCLEOTIDE SEQUENCE</scope>
    <source>
        <strain evidence="3">PD0001</strain>
    </source>
</reference>
<dbReference type="CDD" id="cd15487">
    <property type="entry name" value="bS6_chloro_cyano"/>
    <property type="match status" value="1"/>
</dbReference>
<dbReference type="GO" id="GO:0070181">
    <property type="term" value="F:small ribosomal subunit rRNA binding"/>
    <property type="evidence" value="ECO:0007669"/>
    <property type="project" value="TreeGrafter"/>
</dbReference>
<dbReference type="GO" id="GO:0009507">
    <property type="term" value="C:chloroplast"/>
    <property type="evidence" value="ECO:0007669"/>
    <property type="project" value="UniProtKB-SubCell"/>
</dbReference>
<evidence type="ECO:0000313" key="3">
    <source>
        <dbReference type="EMBL" id="ARW64908.1"/>
    </source>
</evidence>
<dbReference type="InterPro" id="IPR000529">
    <property type="entry name" value="Ribosomal_bS6"/>
</dbReference>
<organism evidence="3">
    <name type="scientific">Polysiphonia sertularioides</name>
    <dbReference type="NCBI Taxonomy" id="945028"/>
    <lineage>
        <taxon>Eukaryota</taxon>
        <taxon>Rhodophyta</taxon>
        <taxon>Florideophyceae</taxon>
        <taxon>Rhodymeniophycidae</taxon>
        <taxon>Ceramiales</taxon>
        <taxon>Rhodomelaceae</taxon>
        <taxon>Polysiphonioideae</taxon>
        <taxon>Polysiphonia</taxon>
    </lineage>
</organism>
<gene>
    <name evidence="2 3" type="primary">rps6</name>
</gene>
<dbReference type="InterPro" id="IPR014717">
    <property type="entry name" value="Transl_elong_EF1B/ribsomal_bS6"/>
</dbReference>
<dbReference type="GO" id="GO:0003735">
    <property type="term" value="F:structural constituent of ribosome"/>
    <property type="evidence" value="ECO:0007669"/>
    <property type="project" value="InterPro"/>
</dbReference>
<dbReference type="NCBIfam" id="TIGR00166">
    <property type="entry name" value="S6"/>
    <property type="match status" value="1"/>
</dbReference>
<proteinExistence type="inferred from homology"/>
<dbReference type="GO" id="GO:0006412">
    <property type="term" value="P:translation"/>
    <property type="evidence" value="ECO:0007669"/>
    <property type="project" value="UniProtKB-UniRule"/>
</dbReference>
<dbReference type="Pfam" id="PF01250">
    <property type="entry name" value="Ribosomal_S6"/>
    <property type="match status" value="1"/>
</dbReference>
<comment type="subcellular location">
    <subcellularLocation>
        <location evidence="2">Plastid</location>
        <location evidence="2">Chloroplast</location>
    </subcellularLocation>
</comment>
<dbReference type="GO" id="GO:1990904">
    <property type="term" value="C:ribonucleoprotein complex"/>
    <property type="evidence" value="ECO:0007669"/>
    <property type="project" value="UniProtKB-KW"/>
</dbReference>
<dbReference type="AlphaFoldDB" id="A0A1Z1MFP1"/>
<evidence type="ECO:0000256" key="1">
    <source>
        <dbReference type="ARBA" id="ARBA00009512"/>
    </source>
</evidence>
<dbReference type="PANTHER" id="PTHR21011">
    <property type="entry name" value="MITOCHONDRIAL 28S RIBOSOMAL PROTEIN S6"/>
    <property type="match status" value="1"/>
</dbReference>
<keyword evidence="2" id="KW-0699">rRNA-binding</keyword>
<dbReference type="InterPro" id="IPR035980">
    <property type="entry name" value="Ribosomal_bS6_sf"/>
</dbReference>
<dbReference type="Gene3D" id="3.30.70.60">
    <property type="match status" value="1"/>
</dbReference>
<dbReference type="SUPFAM" id="SSF54995">
    <property type="entry name" value="Ribosomal protein S6"/>
    <property type="match status" value="1"/>
</dbReference>
<dbReference type="HAMAP" id="MF_00360">
    <property type="entry name" value="Ribosomal_bS6"/>
    <property type="match status" value="1"/>
</dbReference>
<keyword evidence="2 3" id="KW-0689">Ribosomal protein</keyword>
<name>A0A1Z1MFP1_9FLOR</name>